<organism evidence="5 6">
    <name type="scientific">Wickerhamomyces anomalus (strain ATCC 58044 / CBS 1984 / NCYC 433 / NRRL Y-366-8)</name>
    <name type="common">Yeast</name>
    <name type="synonym">Hansenula anomala</name>
    <dbReference type="NCBI Taxonomy" id="683960"/>
    <lineage>
        <taxon>Eukaryota</taxon>
        <taxon>Fungi</taxon>
        <taxon>Dikarya</taxon>
        <taxon>Ascomycota</taxon>
        <taxon>Saccharomycotina</taxon>
        <taxon>Saccharomycetes</taxon>
        <taxon>Phaffomycetales</taxon>
        <taxon>Wickerhamomycetaceae</taxon>
        <taxon>Wickerhamomyces</taxon>
    </lineage>
</organism>
<dbReference type="OrthoDB" id="3980254at2759"/>
<comment type="subcellular location">
    <subcellularLocation>
        <location evidence="1">Mitochondrion</location>
    </subcellularLocation>
</comment>
<keyword evidence="6" id="KW-1185">Reference proteome</keyword>
<evidence type="ECO:0000256" key="3">
    <source>
        <dbReference type="ARBA" id="ARBA00022946"/>
    </source>
</evidence>
<dbReference type="InterPro" id="IPR031568">
    <property type="entry name" value="Pet117"/>
</dbReference>
<dbReference type="RefSeq" id="XP_019041110.1">
    <property type="nucleotide sequence ID" value="XM_019182910.1"/>
</dbReference>
<sequence>MSRASKITLATTIVATTVTVIWVHKVQEEERNALHQGPIKDAQRVQEKALKKKLLANQKEHELQQELRKKYEQLQPLSGVTHTAEEPIKKD</sequence>
<proteinExistence type="inferred from homology"/>
<dbReference type="GeneID" id="30200156"/>
<evidence type="ECO:0000256" key="4">
    <source>
        <dbReference type="ARBA" id="ARBA00023128"/>
    </source>
</evidence>
<dbReference type="STRING" id="683960.A0A1E3P913"/>
<dbReference type="Proteomes" id="UP000094112">
    <property type="component" value="Unassembled WGS sequence"/>
</dbReference>
<evidence type="ECO:0000313" key="5">
    <source>
        <dbReference type="EMBL" id="ODQ61903.1"/>
    </source>
</evidence>
<keyword evidence="3" id="KW-0809">Transit peptide</keyword>
<dbReference type="EMBL" id="KV454208">
    <property type="protein sequence ID" value="ODQ61903.1"/>
    <property type="molecule type" value="Genomic_DNA"/>
</dbReference>
<dbReference type="PANTHER" id="PTHR28163:SF1">
    <property type="entry name" value="PROTEIN PET117 HOMOLOG, MITOCHONDRIAL"/>
    <property type="match status" value="1"/>
</dbReference>
<dbReference type="GO" id="GO:0033617">
    <property type="term" value="P:mitochondrial respiratory chain complex IV assembly"/>
    <property type="evidence" value="ECO:0007669"/>
    <property type="project" value="EnsemblFungi"/>
</dbReference>
<dbReference type="Pfam" id="PF15786">
    <property type="entry name" value="PET117"/>
    <property type="match status" value="1"/>
</dbReference>
<dbReference type="PANTHER" id="PTHR28163">
    <property type="entry name" value="PROTEIN PET117 HOMOLOG, MITOCHONDRIAL"/>
    <property type="match status" value="1"/>
</dbReference>
<evidence type="ECO:0000313" key="6">
    <source>
        <dbReference type="Proteomes" id="UP000094112"/>
    </source>
</evidence>
<dbReference type="GO" id="GO:0005739">
    <property type="term" value="C:mitochondrion"/>
    <property type="evidence" value="ECO:0007669"/>
    <property type="project" value="UniProtKB-SubCell"/>
</dbReference>
<accession>A0A1E3P913</accession>
<gene>
    <name evidence="5" type="ORF">WICANDRAFT_59979</name>
</gene>
<name>A0A1E3P913_WICAA</name>
<keyword evidence="4" id="KW-0496">Mitochondrion</keyword>
<comment type="similarity">
    <text evidence="2">Belongs to the PET117 family.</text>
</comment>
<reference evidence="5 6" key="1">
    <citation type="journal article" date="2016" name="Proc. Natl. Acad. Sci. U.S.A.">
        <title>Comparative genomics of biotechnologically important yeasts.</title>
        <authorList>
            <person name="Riley R."/>
            <person name="Haridas S."/>
            <person name="Wolfe K.H."/>
            <person name="Lopes M.R."/>
            <person name="Hittinger C.T."/>
            <person name="Goeker M."/>
            <person name="Salamov A.A."/>
            <person name="Wisecaver J.H."/>
            <person name="Long T.M."/>
            <person name="Calvey C.H."/>
            <person name="Aerts A.L."/>
            <person name="Barry K.W."/>
            <person name="Choi C."/>
            <person name="Clum A."/>
            <person name="Coughlan A.Y."/>
            <person name="Deshpande S."/>
            <person name="Douglass A.P."/>
            <person name="Hanson S.J."/>
            <person name="Klenk H.-P."/>
            <person name="LaButti K.M."/>
            <person name="Lapidus A."/>
            <person name="Lindquist E.A."/>
            <person name="Lipzen A.M."/>
            <person name="Meier-Kolthoff J.P."/>
            <person name="Ohm R.A."/>
            <person name="Otillar R.P."/>
            <person name="Pangilinan J.L."/>
            <person name="Peng Y."/>
            <person name="Rokas A."/>
            <person name="Rosa C.A."/>
            <person name="Scheuner C."/>
            <person name="Sibirny A.A."/>
            <person name="Slot J.C."/>
            <person name="Stielow J.B."/>
            <person name="Sun H."/>
            <person name="Kurtzman C.P."/>
            <person name="Blackwell M."/>
            <person name="Grigoriev I.V."/>
            <person name="Jeffries T.W."/>
        </authorList>
    </citation>
    <scope>NUCLEOTIDE SEQUENCE [LARGE SCALE GENOMIC DNA]</scope>
    <source>
        <strain evidence="6">ATCC 58044 / CBS 1984 / NCYC 433 / NRRL Y-366-8</strain>
    </source>
</reference>
<protein>
    <submittedName>
        <fullName evidence="5">Uncharacterized protein</fullName>
    </submittedName>
</protein>
<evidence type="ECO:0000256" key="1">
    <source>
        <dbReference type="ARBA" id="ARBA00004173"/>
    </source>
</evidence>
<evidence type="ECO:0000256" key="2">
    <source>
        <dbReference type="ARBA" id="ARBA00008197"/>
    </source>
</evidence>
<dbReference type="AlphaFoldDB" id="A0A1E3P913"/>